<evidence type="ECO:0000313" key="3">
    <source>
        <dbReference type="Proteomes" id="UP001497482"/>
    </source>
</evidence>
<gene>
    <name evidence="2" type="ORF">KC01_LOCUS26283</name>
</gene>
<organism evidence="2 3">
    <name type="scientific">Knipowitschia caucasica</name>
    <name type="common">Caucasian dwarf goby</name>
    <name type="synonym">Pomatoschistus caucasicus</name>
    <dbReference type="NCBI Taxonomy" id="637954"/>
    <lineage>
        <taxon>Eukaryota</taxon>
        <taxon>Metazoa</taxon>
        <taxon>Chordata</taxon>
        <taxon>Craniata</taxon>
        <taxon>Vertebrata</taxon>
        <taxon>Euteleostomi</taxon>
        <taxon>Actinopterygii</taxon>
        <taxon>Neopterygii</taxon>
        <taxon>Teleostei</taxon>
        <taxon>Neoteleostei</taxon>
        <taxon>Acanthomorphata</taxon>
        <taxon>Gobiaria</taxon>
        <taxon>Gobiiformes</taxon>
        <taxon>Gobioidei</taxon>
        <taxon>Gobiidae</taxon>
        <taxon>Gobiinae</taxon>
        <taxon>Knipowitschia</taxon>
    </lineage>
</organism>
<protein>
    <submittedName>
        <fullName evidence="2">Uncharacterized protein</fullName>
    </submittedName>
</protein>
<keyword evidence="3" id="KW-1185">Reference proteome</keyword>
<dbReference type="AlphaFoldDB" id="A0AAV2LB41"/>
<evidence type="ECO:0000256" key="1">
    <source>
        <dbReference type="SAM" id="MobiDB-lite"/>
    </source>
</evidence>
<proteinExistence type="predicted"/>
<reference evidence="2 3" key="1">
    <citation type="submission" date="2024-04" db="EMBL/GenBank/DDBJ databases">
        <authorList>
            <person name="Waldvogel A.-M."/>
            <person name="Schoenle A."/>
        </authorList>
    </citation>
    <scope>NUCLEOTIDE SEQUENCE [LARGE SCALE GENOMIC DNA]</scope>
</reference>
<feature type="region of interest" description="Disordered" evidence="1">
    <location>
        <begin position="44"/>
        <end position="75"/>
    </location>
</feature>
<dbReference type="EMBL" id="OZ035844">
    <property type="protein sequence ID" value="CAL1597798.1"/>
    <property type="molecule type" value="Genomic_DNA"/>
</dbReference>
<sequence>MTGWSLCSASGYRKPEVFFFVFECFHPLFSLHALAKKEGLLEAAAAEEPRDTEEHGGMEEDKDTEGADVEEHGGMEEGAAAEELVHIVEGKGEVVDKAQVGCVLLQFSGGESFSLRIFRLFKSHHLCMWLRGSAH</sequence>
<accession>A0AAV2LB41</accession>
<evidence type="ECO:0000313" key="2">
    <source>
        <dbReference type="EMBL" id="CAL1597798.1"/>
    </source>
</evidence>
<feature type="compositionally biased region" description="Basic and acidic residues" evidence="1">
    <location>
        <begin position="47"/>
        <end position="59"/>
    </location>
</feature>
<dbReference type="Proteomes" id="UP001497482">
    <property type="component" value="Chromosome 22"/>
</dbReference>
<name>A0AAV2LB41_KNICA</name>